<dbReference type="Gene3D" id="3.40.390.10">
    <property type="entry name" value="Collagenase (Catalytic Domain)"/>
    <property type="match status" value="1"/>
</dbReference>
<dbReference type="Proteomes" id="UP000887566">
    <property type="component" value="Unplaced"/>
</dbReference>
<accession>A0A914XM90</accession>
<dbReference type="GO" id="GO:0004222">
    <property type="term" value="F:metalloendopeptidase activity"/>
    <property type="evidence" value="ECO:0007669"/>
    <property type="project" value="InterPro"/>
</dbReference>
<feature type="region of interest" description="Disordered" evidence="9">
    <location>
        <begin position="326"/>
        <end position="349"/>
    </location>
</feature>
<feature type="compositionally biased region" description="Basic and acidic residues" evidence="9">
    <location>
        <begin position="326"/>
        <end position="337"/>
    </location>
</feature>
<evidence type="ECO:0000256" key="5">
    <source>
        <dbReference type="ARBA" id="ARBA00022833"/>
    </source>
</evidence>
<dbReference type="WBParaSite" id="PSAMB.scaffold8554size6093.g31518.t1">
    <property type="protein sequence ID" value="PSAMB.scaffold8554size6093.g31518.t1"/>
    <property type="gene ID" value="PSAMB.scaffold8554size6093.g31518"/>
</dbReference>
<keyword evidence="12" id="KW-1185">Reference proteome</keyword>
<keyword evidence="1" id="KW-0245">EGF-like domain</keyword>
<dbReference type="Pfam" id="PF01400">
    <property type="entry name" value="Astacin"/>
    <property type="match status" value="1"/>
</dbReference>
<evidence type="ECO:0000256" key="9">
    <source>
        <dbReference type="SAM" id="MobiDB-lite"/>
    </source>
</evidence>
<dbReference type="GO" id="GO:0046872">
    <property type="term" value="F:metal ion binding"/>
    <property type="evidence" value="ECO:0007669"/>
    <property type="project" value="UniProtKB-KW"/>
</dbReference>
<feature type="region of interest" description="Disordered" evidence="9">
    <location>
        <begin position="275"/>
        <end position="295"/>
    </location>
</feature>
<evidence type="ECO:0000313" key="12">
    <source>
        <dbReference type="Proteomes" id="UP000887566"/>
    </source>
</evidence>
<feature type="domain" description="Peptidase M12A" evidence="11">
    <location>
        <begin position="1"/>
        <end position="49"/>
    </location>
</feature>
<keyword evidence="3" id="KW-0479">Metal-binding</keyword>
<dbReference type="PANTHER" id="PTHR10127">
    <property type="entry name" value="DISCOIDIN, CUB, EGF, LAMININ , AND ZINC METALLOPROTEASE DOMAIN CONTAINING"/>
    <property type="match status" value="1"/>
</dbReference>
<evidence type="ECO:0000256" key="6">
    <source>
        <dbReference type="ARBA" id="ARBA00023049"/>
    </source>
</evidence>
<dbReference type="InterPro" id="IPR024079">
    <property type="entry name" value="MetalloPept_cat_dom_sf"/>
</dbReference>
<comment type="caution">
    <text evidence="8">Lacks conserved residue(s) required for the propagation of feature annotation.</text>
</comment>
<evidence type="ECO:0000256" key="1">
    <source>
        <dbReference type="ARBA" id="ARBA00022536"/>
    </source>
</evidence>
<reference evidence="13" key="1">
    <citation type="submission" date="2022-11" db="UniProtKB">
        <authorList>
            <consortium name="WormBaseParasite"/>
        </authorList>
    </citation>
    <scope>IDENTIFICATION</scope>
</reference>
<dbReference type="PROSITE" id="PS01180">
    <property type="entry name" value="CUB"/>
    <property type="match status" value="1"/>
</dbReference>
<keyword evidence="7" id="KW-1015">Disulfide bond</keyword>
<name>A0A914XM90_9BILA</name>
<dbReference type="AlphaFoldDB" id="A0A914XM90"/>
<dbReference type="InterPro" id="IPR001506">
    <property type="entry name" value="Peptidase_M12A"/>
</dbReference>
<evidence type="ECO:0000256" key="7">
    <source>
        <dbReference type="ARBA" id="ARBA00023157"/>
    </source>
</evidence>
<evidence type="ECO:0000313" key="13">
    <source>
        <dbReference type="WBParaSite" id="PSAMB.scaffold8554size6093.g31518.t1"/>
    </source>
</evidence>
<evidence type="ECO:0000256" key="4">
    <source>
        <dbReference type="ARBA" id="ARBA00022801"/>
    </source>
</evidence>
<evidence type="ECO:0000259" key="10">
    <source>
        <dbReference type="PROSITE" id="PS01180"/>
    </source>
</evidence>
<dbReference type="GO" id="GO:0006508">
    <property type="term" value="P:proteolysis"/>
    <property type="evidence" value="ECO:0007669"/>
    <property type="project" value="UniProtKB-KW"/>
</dbReference>
<feature type="domain" description="CUB" evidence="10">
    <location>
        <begin position="95"/>
        <end position="208"/>
    </location>
</feature>
<keyword evidence="2" id="KW-0645">Protease</keyword>
<proteinExistence type="predicted"/>
<feature type="compositionally biased region" description="Polar residues" evidence="9">
    <location>
        <begin position="339"/>
        <end position="349"/>
    </location>
</feature>
<sequence>MHYSPDAFAIDLSIPVLIAADPRYKQIMGQRRGPSFLDVLTMNRHYGCDALCASFTTVCQNGGYMDPNNCNQCKCPASFGGAFCQILAPAENGVCGASLTATTAWQDLSATVGTYDTTDIPTTCYWHLNSLPGTTIEVNVAYMGGSCNEGCYWNYIDILLDSDYTKSGIRHCCTADLPSIPYVTTTNKVPIIVYGSYEIPFVIQYRYGKNSIRCVNNHDNNNVHNVNSNHHNRRLYNNHNNYHNNIHDNHPNNLYINANNHYFNNTNHNFYHNSPNNNINNNSNTNHNFNHNNPSNYINYNDNNEKTHYFSNNDDDKETYNNLDNTNHDYNEKDYYFNDKSTNYHRPST</sequence>
<evidence type="ECO:0000256" key="2">
    <source>
        <dbReference type="ARBA" id="ARBA00022670"/>
    </source>
</evidence>
<keyword evidence="4" id="KW-0378">Hydrolase</keyword>
<keyword evidence="5" id="KW-0862">Zinc</keyword>
<evidence type="ECO:0000259" key="11">
    <source>
        <dbReference type="PROSITE" id="PS51864"/>
    </source>
</evidence>
<protein>
    <submittedName>
        <fullName evidence="13">Peptidase M12A domain-containing protein</fullName>
    </submittedName>
</protein>
<keyword evidence="6" id="KW-0482">Metalloprotease</keyword>
<dbReference type="InterPro" id="IPR035914">
    <property type="entry name" value="Sperma_CUB_dom_sf"/>
</dbReference>
<evidence type="ECO:0000256" key="8">
    <source>
        <dbReference type="PROSITE-ProRule" id="PRU00059"/>
    </source>
</evidence>
<dbReference type="PANTHER" id="PTHR10127:SF780">
    <property type="entry name" value="METALLOENDOPEPTIDASE"/>
    <property type="match status" value="1"/>
</dbReference>
<evidence type="ECO:0000256" key="3">
    <source>
        <dbReference type="ARBA" id="ARBA00022723"/>
    </source>
</evidence>
<dbReference type="SUPFAM" id="SSF49854">
    <property type="entry name" value="Spermadhesin, CUB domain"/>
    <property type="match status" value="1"/>
</dbReference>
<dbReference type="InterPro" id="IPR000859">
    <property type="entry name" value="CUB_dom"/>
</dbReference>
<organism evidence="12 13">
    <name type="scientific">Plectus sambesii</name>
    <dbReference type="NCBI Taxonomy" id="2011161"/>
    <lineage>
        <taxon>Eukaryota</taxon>
        <taxon>Metazoa</taxon>
        <taxon>Ecdysozoa</taxon>
        <taxon>Nematoda</taxon>
        <taxon>Chromadorea</taxon>
        <taxon>Plectida</taxon>
        <taxon>Plectina</taxon>
        <taxon>Plectoidea</taxon>
        <taxon>Plectidae</taxon>
        <taxon>Plectus</taxon>
    </lineage>
</organism>
<dbReference type="PROSITE" id="PS51864">
    <property type="entry name" value="ASTACIN"/>
    <property type="match status" value="1"/>
</dbReference>
<dbReference type="SMART" id="SM00042">
    <property type="entry name" value="CUB"/>
    <property type="match status" value="1"/>
</dbReference>